<proteinExistence type="predicted"/>
<keyword evidence="2" id="KW-0328">Glycosyltransferase</keyword>
<feature type="transmembrane region" description="Helical" evidence="7">
    <location>
        <begin position="572"/>
        <end position="591"/>
    </location>
</feature>
<evidence type="ECO:0008006" key="10">
    <source>
        <dbReference type="Google" id="ProtNLM"/>
    </source>
</evidence>
<dbReference type="STRING" id="943830.A4A58_16205"/>
<dbReference type="SUPFAM" id="SSF53448">
    <property type="entry name" value="Nucleotide-diphospho-sugar transferases"/>
    <property type="match status" value="1"/>
</dbReference>
<keyword evidence="5 7" id="KW-1133">Transmembrane helix</keyword>
<feature type="transmembrane region" description="Helical" evidence="7">
    <location>
        <begin position="540"/>
        <end position="560"/>
    </location>
</feature>
<keyword evidence="9" id="KW-1185">Reference proteome</keyword>
<keyword evidence="4 7" id="KW-0812">Transmembrane</keyword>
<dbReference type="InterPro" id="IPR029044">
    <property type="entry name" value="Nucleotide-diphossugar_trans"/>
</dbReference>
<evidence type="ECO:0000256" key="5">
    <source>
        <dbReference type="ARBA" id="ARBA00022989"/>
    </source>
</evidence>
<organism evidence="8 9">
    <name type="scientific">Tardiphaga robiniae</name>
    <dbReference type="NCBI Taxonomy" id="943830"/>
    <lineage>
        <taxon>Bacteria</taxon>
        <taxon>Pseudomonadati</taxon>
        <taxon>Pseudomonadota</taxon>
        <taxon>Alphaproteobacteria</taxon>
        <taxon>Hyphomicrobiales</taxon>
        <taxon>Nitrobacteraceae</taxon>
        <taxon>Tardiphaga</taxon>
    </lineage>
</organism>
<keyword evidence="6 7" id="KW-0472">Membrane</keyword>
<feature type="transmembrane region" description="Helical" evidence="7">
    <location>
        <begin position="417"/>
        <end position="437"/>
    </location>
</feature>
<dbReference type="OrthoDB" id="7431422at2"/>
<comment type="caution">
    <text evidence="8">The sequence shown here is derived from an EMBL/GenBank/DDBJ whole genome shotgun (WGS) entry which is preliminary data.</text>
</comment>
<dbReference type="PANTHER" id="PTHR43867:SF2">
    <property type="entry name" value="CELLULOSE SYNTHASE CATALYTIC SUBUNIT A [UDP-FORMING]"/>
    <property type="match status" value="1"/>
</dbReference>
<evidence type="ECO:0000313" key="9">
    <source>
        <dbReference type="Proteomes" id="UP000076574"/>
    </source>
</evidence>
<dbReference type="InterPro" id="IPR037257">
    <property type="entry name" value="T2SS_E_N_sf"/>
</dbReference>
<keyword evidence="3" id="KW-0808">Transferase</keyword>
<feature type="transmembrane region" description="Helical" evidence="7">
    <location>
        <begin position="603"/>
        <end position="623"/>
    </location>
</feature>
<evidence type="ECO:0000256" key="3">
    <source>
        <dbReference type="ARBA" id="ARBA00022679"/>
    </source>
</evidence>
<dbReference type="GO" id="GO:0016020">
    <property type="term" value="C:membrane"/>
    <property type="evidence" value="ECO:0007669"/>
    <property type="project" value="UniProtKB-SubCell"/>
</dbReference>
<dbReference type="RefSeq" id="WP_068737544.1">
    <property type="nucleotide sequence ID" value="NZ_LVYV01000054.1"/>
</dbReference>
<evidence type="ECO:0000256" key="7">
    <source>
        <dbReference type="SAM" id="Phobius"/>
    </source>
</evidence>
<evidence type="ECO:0000256" key="2">
    <source>
        <dbReference type="ARBA" id="ARBA00022676"/>
    </source>
</evidence>
<dbReference type="InterPro" id="IPR050321">
    <property type="entry name" value="Glycosyltr_2/OpgH_subfam"/>
</dbReference>
<reference evidence="8 9" key="1">
    <citation type="submission" date="2016-03" db="EMBL/GenBank/DDBJ databases">
        <title>Microsymbionts genomes from the relict species Vavilovia formosa (Stev.) Fed.</title>
        <authorList>
            <person name="Kopat V."/>
            <person name="Chirak E."/>
            <person name="Kimeklis A."/>
            <person name="Andronov E."/>
        </authorList>
    </citation>
    <scope>NUCLEOTIDE SEQUENCE [LARGE SCALE GENOMIC DNA]</scope>
    <source>
        <strain evidence="8 9">Vaf07</strain>
    </source>
</reference>
<dbReference type="GO" id="GO:0016757">
    <property type="term" value="F:glycosyltransferase activity"/>
    <property type="evidence" value="ECO:0007669"/>
    <property type="project" value="UniProtKB-KW"/>
</dbReference>
<sequence>MGVQQSFRDRPRVWRQPAAAIGQPLSSLGWTSSSTAPNYRAPDHRDSPASELDCLRGILPVPLLHAAERRSRELNLGADQILIQWGVISEEKYVAHLARHLGVGFDDLSTVGRAHCPLADADLPGIAEFGILPLQEDDTLNWIVTPRAFTARRLTRFSTTYPSLIARIRLTTRRHLHQYLTEQTGDALSDIAAEGLLQMQPAMSAKSAIGWRKGLQPALLLLVCAVLALLHPTLTMDLIGGLAAIWFLAFSLLRLTCVLVPPQPEQQFPPLRDDQLPIYSVVVALYREEASVPGLLRSLQRLNYPPEKLDIILVLEPDDLRTRAAVARARPGPQVQVLLAQATGPKTKPKALNVALPFVRGSFLTVFDAEDDPDPGQLRAALDMFRQHNDDVACVQAGLHFDNLTHSLLSRMAAVEYAGLFAVFLPGLVALGMPLPLGGTSNHFRTETLRCIGGWDAYNVTEDADLGIRLARLGYRSLTIPSVTLEEAPIAFGAWLRQRSRWMKGWMQTWAVHMRDPRRLWDEAGARGFLALNIVFGGNILTSLAFTVLVVKLVACLLLADSTLLFGDRLSSLHVLAIACGFIATCILGLTGLMRRGRLRDGWILALTPIYWGCLSIATWRALWQFWTRRHHWEKTEHGLVHRTGTMAAGTNSRGRTQR</sequence>
<dbReference type="Pfam" id="PF13641">
    <property type="entry name" value="Glyco_tranf_2_3"/>
    <property type="match status" value="1"/>
</dbReference>
<gene>
    <name evidence="8" type="ORF">A4A58_16205</name>
</gene>
<comment type="subcellular location">
    <subcellularLocation>
        <location evidence="1">Membrane</location>
        <topology evidence="1">Multi-pass membrane protein</topology>
    </subcellularLocation>
</comment>
<evidence type="ECO:0000256" key="4">
    <source>
        <dbReference type="ARBA" id="ARBA00022692"/>
    </source>
</evidence>
<protein>
    <recommendedName>
        <fullName evidence="10">Glycosyltransferase</fullName>
    </recommendedName>
</protein>
<dbReference type="SUPFAM" id="SSF160246">
    <property type="entry name" value="EspE N-terminal domain-like"/>
    <property type="match status" value="1"/>
</dbReference>
<dbReference type="Gene3D" id="3.90.550.10">
    <property type="entry name" value="Spore Coat Polysaccharide Biosynthesis Protein SpsA, Chain A"/>
    <property type="match status" value="1"/>
</dbReference>
<evidence type="ECO:0000256" key="1">
    <source>
        <dbReference type="ARBA" id="ARBA00004141"/>
    </source>
</evidence>
<evidence type="ECO:0000256" key="6">
    <source>
        <dbReference type="ARBA" id="ARBA00023136"/>
    </source>
</evidence>
<dbReference type="PANTHER" id="PTHR43867">
    <property type="entry name" value="CELLULOSE SYNTHASE CATALYTIC SUBUNIT A [UDP-FORMING]"/>
    <property type="match status" value="1"/>
</dbReference>
<dbReference type="EMBL" id="LVYV01000054">
    <property type="protein sequence ID" value="KZD20795.1"/>
    <property type="molecule type" value="Genomic_DNA"/>
</dbReference>
<dbReference type="AlphaFoldDB" id="A0A163XE42"/>
<accession>A0A163XE42</accession>
<dbReference type="Proteomes" id="UP000076574">
    <property type="component" value="Unassembled WGS sequence"/>
</dbReference>
<evidence type="ECO:0000313" key="8">
    <source>
        <dbReference type="EMBL" id="KZD20795.1"/>
    </source>
</evidence>
<name>A0A163XE42_9BRAD</name>